<feature type="transmembrane region" description="Helical" evidence="1">
    <location>
        <begin position="6"/>
        <end position="22"/>
    </location>
</feature>
<name>A0A553SRR1_NIACI</name>
<evidence type="ECO:0000256" key="1">
    <source>
        <dbReference type="SAM" id="Phobius"/>
    </source>
</evidence>
<evidence type="ECO:0000313" key="4">
    <source>
        <dbReference type="Proteomes" id="UP000319837"/>
    </source>
</evidence>
<accession>A0A553SRR1</accession>
<dbReference type="GO" id="GO:0008237">
    <property type="term" value="F:metallopeptidase activity"/>
    <property type="evidence" value="ECO:0007669"/>
    <property type="project" value="UniProtKB-KW"/>
</dbReference>
<keyword evidence="1" id="KW-0812">Transmembrane</keyword>
<keyword evidence="1" id="KW-1133">Transmembrane helix</keyword>
<keyword evidence="3" id="KW-0645">Protease</keyword>
<reference evidence="4" key="1">
    <citation type="submission" date="2018-10" db="EMBL/GenBank/DDBJ databases">
        <title>FDA dAtabase for Regulatory Grade micrObial Sequences (FDA-ARGOS): Supporting development and validation of Infectious Disease Dx tests.</title>
        <authorList>
            <person name="Minogue T."/>
            <person name="Wolcott M."/>
            <person name="Wasieloski L."/>
            <person name="Aguilar W."/>
            <person name="Moore D."/>
            <person name="Tallon L."/>
            <person name="Sadzewicz L."/>
            <person name="Sengamalay N."/>
            <person name="Ott S."/>
            <person name="Godinez A."/>
            <person name="Nagaraj S."/>
            <person name="Vavikolanu K."/>
            <person name="Vyas G."/>
            <person name="Nadendla S."/>
            <person name="George J."/>
            <person name="Sichtig H."/>
        </authorList>
    </citation>
    <scope>NUCLEOTIDE SEQUENCE [LARGE SCALE GENOMIC DNA]</scope>
    <source>
        <strain evidence="4">FDAARGOS_343</strain>
    </source>
</reference>
<dbReference type="RefSeq" id="WP_185763098.1">
    <property type="nucleotide sequence ID" value="NZ_RIBP01000001.1"/>
</dbReference>
<keyword evidence="3" id="KW-0378">Hydrolase</keyword>
<proteinExistence type="predicted"/>
<dbReference type="GO" id="GO:0006508">
    <property type="term" value="P:proteolysis"/>
    <property type="evidence" value="ECO:0007669"/>
    <property type="project" value="UniProtKB-KW"/>
</dbReference>
<evidence type="ECO:0000313" key="3">
    <source>
        <dbReference type="EMBL" id="TRZ39666.1"/>
    </source>
</evidence>
<gene>
    <name evidence="3" type="ORF">CEQ21_01505</name>
</gene>
<dbReference type="Pfam" id="PF02517">
    <property type="entry name" value="Rce1-like"/>
    <property type="match status" value="1"/>
</dbReference>
<feature type="transmembrane region" description="Helical" evidence="1">
    <location>
        <begin position="206"/>
        <end position="231"/>
    </location>
</feature>
<dbReference type="InterPro" id="IPR003675">
    <property type="entry name" value="Rce1/LyrA-like_dom"/>
</dbReference>
<sequence>MEISLWIMIVFVLLYEPIYGYYDFQKFKVNVTTNPHTREKYYINSIVGLWAPTLYIILLVLFTELTFNQIGFTLPSINTNVFGPIITYTVFALTGIYILAILYYMIGYHVSITIRTKLTEAKNREKEKSAYLAIMPVSKREKKLWNYVSITAGLTEEIIYRGFLIFAFSYLFPNLPIWFVVIFASLLFGLAHTYQGLLSGVLRTAIVGMVFSVLYMGLNSIIPLILLHFLIDYMAKVGEDENYIQDSRITKIP</sequence>
<feature type="domain" description="CAAX prenyl protease 2/Lysostaphin resistance protein A-like" evidence="2">
    <location>
        <begin position="147"/>
        <end position="234"/>
    </location>
</feature>
<comment type="caution">
    <text evidence="3">The sequence shown here is derived from an EMBL/GenBank/DDBJ whole genome shotgun (WGS) entry which is preliminary data.</text>
</comment>
<keyword evidence="1" id="KW-0472">Membrane</keyword>
<feature type="transmembrane region" description="Helical" evidence="1">
    <location>
        <begin position="82"/>
        <end position="106"/>
    </location>
</feature>
<dbReference type="EMBL" id="RIBP01000001">
    <property type="protein sequence ID" value="TRZ39666.1"/>
    <property type="molecule type" value="Genomic_DNA"/>
</dbReference>
<dbReference type="Proteomes" id="UP000319837">
    <property type="component" value="Unassembled WGS sequence"/>
</dbReference>
<feature type="transmembrane region" description="Helical" evidence="1">
    <location>
        <begin position="177"/>
        <end position="194"/>
    </location>
</feature>
<dbReference type="AlphaFoldDB" id="A0A553SRR1"/>
<dbReference type="GO" id="GO:0080120">
    <property type="term" value="P:CAAX-box protein maturation"/>
    <property type="evidence" value="ECO:0007669"/>
    <property type="project" value="UniProtKB-ARBA"/>
</dbReference>
<organism evidence="3 4">
    <name type="scientific">Niallia circulans</name>
    <name type="common">Bacillus circulans</name>
    <dbReference type="NCBI Taxonomy" id="1397"/>
    <lineage>
        <taxon>Bacteria</taxon>
        <taxon>Bacillati</taxon>
        <taxon>Bacillota</taxon>
        <taxon>Bacilli</taxon>
        <taxon>Bacillales</taxon>
        <taxon>Bacillaceae</taxon>
        <taxon>Niallia</taxon>
    </lineage>
</organism>
<protein>
    <submittedName>
        <fullName evidence="3">CPBP family intramembrane metalloprotease</fullName>
    </submittedName>
</protein>
<feature type="transmembrane region" description="Helical" evidence="1">
    <location>
        <begin position="42"/>
        <end position="62"/>
    </location>
</feature>
<evidence type="ECO:0000259" key="2">
    <source>
        <dbReference type="Pfam" id="PF02517"/>
    </source>
</evidence>
<keyword evidence="3" id="KW-0482">Metalloprotease</keyword>
<dbReference type="GO" id="GO:0004175">
    <property type="term" value="F:endopeptidase activity"/>
    <property type="evidence" value="ECO:0007669"/>
    <property type="project" value="UniProtKB-ARBA"/>
</dbReference>